<dbReference type="AlphaFoldDB" id="A0A0F9L345"/>
<accession>A0A0F9L345</accession>
<dbReference type="EMBL" id="LAZR01006992">
    <property type="protein sequence ID" value="KKM88208.1"/>
    <property type="molecule type" value="Genomic_DNA"/>
</dbReference>
<comment type="caution">
    <text evidence="1">The sequence shown here is derived from an EMBL/GenBank/DDBJ whole genome shotgun (WGS) entry which is preliminary data.</text>
</comment>
<organism evidence="1">
    <name type="scientific">marine sediment metagenome</name>
    <dbReference type="NCBI Taxonomy" id="412755"/>
    <lineage>
        <taxon>unclassified sequences</taxon>
        <taxon>metagenomes</taxon>
        <taxon>ecological metagenomes</taxon>
    </lineage>
</organism>
<name>A0A0F9L345_9ZZZZ</name>
<evidence type="ECO:0000313" key="1">
    <source>
        <dbReference type="EMBL" id="KKM88208.1"/>
    </source>
</evidence>
<reference evidence="1" key="1">
    <citation type="journal article" date="2015" name="Nature">
        <title>Complex archaea that bridge the gap between prokaryotes and eukaryotes.</title>
        <authorList>
            <person name="Spang A."/>
            <person name="Saw J.H."/>
            <person name="Jorgensen S.L."/>
            <person name="Zaremba-Niedzwiedzka K."/>
            <person name="Martijn J."/>
            <person name="Lind A.E."/>
            <person name="van Eijk R."/>
            <person name="Schleper C."/>
            <person name="Guy L."/>
            <person name="Ettema T.J."/>
        </authorList>
    </citation>
    <scope>NUCLEOTIDE SEQUENCE</scope>
</reference>
<gene>
    <name evidence="1" type="ORF">LCGC14_1261110</name>
</gene>
<protein>
    <submittedName>
        <fullName evidence="1">Uncharacterized protein</fullName>
    </submittedName>
</protein>
<proteinExistence type="predicted"/>
<sequence>MRYFITKTGRTEFLSTTHEKSCKNLRGYLKNNIRVQIYRSVMAVETFCKISSTQKRAIRKLYREHRCYDFIGSINNRVLTDIKEV</sequence>